<dbReference type="Gene3D" id="1.25.40.10">
    <property type="entry name" value="Tetratricopeptide repeat domain"/>
    <property type="match status" value="1"/>
</dbReference>
<gene>
    <name evidence="5" type="ORF">DFP79_2446</name>
</gene>
<dbReference type="InterPro" id="IPR051531">
    <property type="entry name" value="N-acetyltransferase"/>
</dbReference>
<evidence type="ECO:0000313" key="5">
    <source>
        <dbReference type="EMBL" id="TDO96684.1"/>
    </source>
</evidence>
<sequence length="830" mass="93538">MKNAIENSSFPIKEVPPSTIASLATGPIDTPLTDLQRLESEFVPFEQAPFWQNPKPTPPAMINAWVQSYSESLINWLLLGLEEERFDLNSPIHILQMMQDKGAFGLKLLAQLQQELGQEVFDEMPLCLLIVCDNQDDITLMQAHPSYQAYKESGKVNWLCFDEVNALIEQNESDLAIDFTANPVALIAHHVLSSLPQQLVHCHYNQLYFAEVASLKPTEESAQLGLAQGSLTSPHTNLPISWQERVLEQKLKEKGREKPKEEMQESERGSAVAQAQIPLAYRWHHINPDEFVESQLASNALHAPYLDYLNYQLSQGISQVLYLPVQASNLLNQLADRCDKGLLCLITEEVVEQHGVNDAQDTELLKHEPNANLAMPLALAPIIAALKNTQVAVQKTDQINSVSSWVSISNRALTEEGGLNETDQQHFNLIAAPLLEQTNRQQERIINSLQGATKVLDDRQILAYLSTHQYEPALCALFLPRLLETGVLVNLRLPWCEALSKVWMQHTPLGRGDEFTFKLGILAIDLGHWPLAKACFIALMKIDGPNTPCLHNLALAEFATGQIKMALTCTQLALELSSEDEQAKTLNDDICAYQARCSSLTCFDNRGFDNRDFDNRGFDNDQETHLNQANDTKRLTLQPLGEHHLSEFYLQYRRTDIAQRLRGITFDSLAELRDHIWPNWQQEGGCKEEGGKEGDCKKVNKQAKAHFALVHPELGFVGAVVFDFSQDDASQNETDDFPEQSAHLSFWIGCDYQQQGFATHAVKLAIEYLLQRGKTYLITSAWVHNTPSRKVLERNGFIQTNETKGEGVEQEMFYRFALPPSYKEESGRLI</sequence>
<feature type="domain" description="N-acetyltransferase" evidence="4">
    <location>
        <begin position="664"/>
        <end position="817"/>
    </location>
</feature>
<accession>A0A4R6M605</accession>
<reference evidence="5 6" key="1">
    <citation type="submission" date="2019-03" db="EMBL/GenBank/DDBJ databases">
        <title>Genomic Encyclopedia of Type Strains, Phase III (KMG-III): the genomes of soil and plant-associated and newly described type strains.</title>
        <authorList>
            <person name="Whitman W."/>
        </authorList>
    </citation>
    <scope>NUCLEOTIDE SEQUENCE [LARGE SCALE GENOMIC DNA]</scope>
    <source>
        <strain evidence="5 6">CECT 7378</strain>
    </source>
</reference>
<dbReference type="SUPFAM" id="SSF55729">
    <property type="entry name" value="Acyl-CoA N-acyltransferases (Nat)"/>
    <property type="match status" value="1"/>
</dbReference>
<keyword evidence="2" id="KW-0012">Acyltransferase</keyword>
<dbReference type="RefSeq" id="WP_133504195.1">
    <property type="nucleotide sequence ID" value="NZ_SNXC01000013.1"/>
</dbReference>
<dbReference type="AlphaFoldDB" id="A0A4R6M605"/>
<evidence type="ECO:0000256" key="3">
    <source>
        <dbReference type="ARBA" id="ARBA00038502"/>
    </source>
</evidence>
<keyword evidence="6" id="KW-1185">Reference proteome</keyword>
<evidence type="ECO:0000259" key="4">
    <source>
        <dbReference type="PROSITE" id="PS51186"/>
    </source>
</evidence>
<dbReference type="EMBL" id="SNXC01000013">
    <property type="protein sequence ID" value="TDO96684.1"/>
    <property type="molecule type" value="Genomic_DNA"/>
</dbReference>
<comment type="similarity">
    <text evidence="3">Belongs to the acetyltransferase family. RimJ subfamily.</text>
</comment>
<organism evidence="5 6">
    <name type="scientific">Marinomonas balearica</name>
    <dbReference type="NCBI Taxonomy" id="491947"/>
    <lineage>
        <taxon>Bacteria</taxon>
        <taxon>Pseudomonadati</taxon>
        <taxon>Pseudomonadota</taxon>
        <taxon>Gammaproteobacteria</taxon>
        <taxon>Oceanospirillales</taxon>
        <taxon>Oceanospirillaceae</taxon>
        <taxon>Marinomonas</taxon>
    </lineage>
</organism>
<keyword evidence="1 5" id="KW-0808">Transferase</keyword>
<dbReference type="SUPFAM" id="SSF48452">
    <property type="entry name" value="TPR-like"/>
    <property type="match status" value="1"/>
</dbReference>
<dbReference type="GO" id="GO:0016747">
    <property type="term" value="F:acyltransferase activity, transferring groups other than amino-acyl groups"/>
    <property type="evidence" value="ECO:0007669"/>
    <property type="project" value="InterPro"/>
</dbReference>
<dbReference type="PROSITE" id="PS51186">
    <property type="entry name" value="GNAT"/>
    <property type="match status" value="1"/>
</dbReference>
<dbReference type="Pfam" id="PF13302">
    <property type="entry name" value="Acetyltransf_3"/>
    <property type="match status" value="1"/>
</dbReference>
<dbReference type="OrthoDB" id="9784707at2"/>
<evidence type="ECO:0000256" key="1">
    <source>
        <dbReference type="ARBA" id="ARBA00022679"/>
    </source>
</evidence>
<dbReference type="InterPro" id="IPR011990">
    <property type="entry name" value="TPR-like_helical_dom_sf"/>
</dbReference>
<proteinExistence type="inferred from homology"/>
<dbReference type="Gene3D" id="3.40.630.30">
    <property type="match status" value="1"/>
</dbReference>
<dbReference type="PANTHER" id="PTHR43792">
    <property type="entry name" value="GNAT FAMILY, PUTATIVE (AFU_ORTHOLOGUE AFUA_3G00765)-RELATED-RELATED"/>
    <property type="match status" value="1"/>
</dbReference>
<dbReference type="InterPro" id="IPR016181">
    <property type="entry name" value="Acyl_CoA_acyltransferase"/>
</dbReference>
<dbReference type="Proteomes" id="UP000294656">
    <property type="component" value="Unassembled WGS sequence"/>
</dbReference>
<name>A0A4R6M605_9GAMM</name>
<dbReference type="PANTHER" id="PTHR43792:SF8">
    <property type="entry name" value="[RIBOSOMAL PROTEIN US5]-ALANINE N-ACETYLTRANSFERASE"/>
    <property type="match status" value="1"/>
</dbReference>
<protein>
    <submittedName>
        <fullName evidence="5">Acetyltransferase (GNAT) family protein</fullName>
    </submittedName>
</protein>
<evidence type="ECO:0000256" key="2">
    <source>
        <dbReference type="ARBA" id="ARBA00023315"/>
    </source>
</evidence>
<comment type="caution">
    <text evidence="5">The sequence shown here is derived from an EMBL/GenBank/DDBJ whole genome shotgun (WGS) entry which is preliminary data.</text>
</comment>
<evidence type="ECO:0000313" key="6">
    <source>
        <dbReference type="Proteomes" id="UP000294656"/>
    </source>
</evidence>
<dbReference type="InterPro" id="IPR000182">
    <property type="entry name" value="GNAT_dom"/>
</dbReference>